<evidence type="ECO:0000259" key="3">
    <source>
        <dbReference type="SMART" id="SM01185"/>
    </source>
</evidence>
<dbReference type="AlphaFoldDB" id="A0A3B0XUI1"/>
<evidence type="ECO:0000256" key="1">
    <source>
        <dbReference type="ARBA" id="ARBA00009479"/>
    </source>
</evidence>
<name>A0A3B0XUI1_9ZZZZ</name>
<feature type="domain" description="Translation elongation factor P/YeiP central" evidence="3">
    <location>
        <begin position="68"/>
        <end position="123"/>
    </location>
</feature>
<dbReference type="Pfam" id="PF09285">
    <property type="entry name" value="Elong-fact-P_C"/>
    <property type="match status" value="1"/>
</dbReference>
<dbReference type="NCBIfam" id="NF003392">
    <property type="entry name" value="PRK04542.1"/>
    <property type="match status" value="1"/>
</dbReference>
<dbReference type="InterPro" id="IPR013185">
    <property type="entry name" value="Transl_elong_KOW-like"/>
</dbReference>
<dbReference type="GO" id="GO:0043043">
    <property type="term" value="P:peptide biosynthetic process"/>
    <property type="evidence" value="ECO:0007669"/>
    <property type="project" value="InterPro"/>
</dbReference>
<dbReference type="Gene3D" id="2.40.50.140">
    <property type="entry name" value="Nucleic acid-binding proteins"/>
    <property type="match status" value="2"/>
</dbReference>
<dbReference type="PANTHER" id="PTHR30053:SF14">
    <property type="entry name" value="TRANSLATION ELONGATION FACTOR KOW-LIKE DOMAIN-CONTAINING PROTEIN"/>
    <property type="match status" value="1"/>
</dbReference>
<organism evidence="4">
    <name type="scientific">hydrothermal vent metagenome</name>
    <dbReference type="NCBI Taxonomy" id="652676"/>
    <lineage>
        <taxon>unclassified sequences</taxon>
        <taxon>metagenomes</taxon>
        <taxon>ecological metagenomes</taxon>
    </lineage>
</organism>
<dbReference type="Gene3D" id="2.30.30.30">
    <property type="match status" value="1"/>
</dbReference>
<dbReference type="Pfam" id="PF08207">
    <property type="entry name" value="EFP_N"/>
    <property type="match status" value="1"/>
</dbReference>
<dbReference type="GO" id="GO:0005829">
    <property type="term" value="C:cytosol"/>
    <property type="evidence" value="ECO:0007669"/>
    <property type="project" value="UniProtKB-ARBA"/>
</dbReference>
<feature type="domain" description="Elongation factor P C-terminal" evidence="2">
    <location>
        <begin position="131"/>
        <end position="186"/>
    </location>
</feature>
<evidence type="ECO:0000259" key="2">
    <source>
        <dbReference type="SMART" id="SM00841"/>
    </source>
</evidence>
<gene>
    <name evidence="4" type="ORF">MNBD_GAMMA12-2982</name>
</gene>
<dbReference type="EMBL" id="UOFL01000034">
    <property type="protein sequence ID" value="VAW71975.1"/>
    <property type="molecule type" value="Genomic_DNA"/>
</dbReference>
<dbReference type="InterPro" id="IPR014722">
    <property type="entry name" value="Rib_uL2_dom2"/>
</dbReference>
<keyword evidence="4" id="KW-0648">Protein biosynthesis</keyword>
<evidence type="ECO:0000313" key="4">
    <source>
        <dbReference type="EMBL" id="VAW71975.1"/>
    </source>
</evidence>
<dbReference type="InterPro" id="IPR008991">
    <property type="entry name" value="Translation_prot_SH3-like_sf"/>
</dbReference>
<dbReference type="SMART" id="SM00841">
    <property type="entry name" value="Elong-fact-P_C"/>
    <property type="match status" value="1"/>
</dbReference>
<dbReference type="NCBIfam" id="NF001810">
    <property type="entry name" value="PRK00529.1"/>
    <property type="match status" value="1"/>
</dbReference>
<sequence length="187" mass="20567">MKANEIKKGLVILVDGHNVRVTKVIVQSPSSRSGSTLYKVTGQNIMSRTKVERSFKGDEIVEDVEFSKHQVQLLFREETSCTFMNSDTYDQYSVDNEMLSEELLYMTDGLEGLQILIADDAVLGVELPGTVILDIVECSPGIKGASASARTKPATLSTGLVVQTPEYLENGERIKINTDTGEYISRA</sequence>
<dbReference type="PANTHER" id="PTHR30053">
    <property type="entry name" value="ELONGATION FACTOR P"/>
    <property type="match status" value="1"/>
</dbReference>
<dbReference type="GO" id="GO:0003746">
    <property type="term" value="F:translation elongation factor activity"/>
    <property type="evidence" value="ECO:0007669"/>
    <property type="project" value="UniProtKB-KW"/>
</dbReference>
<dbReference type="InterPro" id="IPR015365">
    <property type="entry name" value="Elong-fact-P_C"/>
</dbReference>
<proteinExistence type="inferred from homology"/>
<reference evidence="4" key="1">
    <citation type="submission" date="2018-06" db="EMBL/GenBank/DDBJ databases">
        <authorList>
            <person name="Zhirakovskaya E."/>
        </authorList>
    </citation>
    <scope>NUCLEOTIDE SEQUENCE</scope>
</reference>
<dbReference type="SUPFAM" id="SSF50104">
    <property type="entry name" value="Translation proteins SH3-like domain"/>
    <property type="match status" value="1"/>
</dbReference>
<dbReference type="SUPFAM" id="SSF50249">
    <property type="entry name" value="Nucleic acid-binding proteins"/>
    <property type="match status" value="2"/>
</dbReference>
<dbReference type="Pfam" id="PF01132">
    <property type="entry name" value="EFP"/>
    <property type="match status" value="1"/>
</dbReference>
<dbReference type="FunFam" id="2.40.50.140:FF:000004">
    <property type="entry name" value="Elongation factor P"/>
    <property type="match status" value="1"/>
</dbReference>
<dbReference type="InterPro" id="IPR020599">
    <property type="entry name" value="Transl_elong_fac_P/YeiP"/>
</dbReference>
<dbReference type="PIRSF" id="PIRSF005901">
    <property type="entry name" value="EF-P"/>
    <property type="match status" value="1"/>
</dbReference>
<dbReference type="InterPro" id="IPR001059">
    <property type="entry name" value="Transl_elong_P/YeiP_cen"/>
</dbReference>
<keyword evidence="4" id="KW-0251">Elongation factor</keyword>
<dbReference type="InterPro" id="IPR012340">
    <property type="entry name" value="NA-bd_OB-fold"/>
</dbReference>
<dbReference type="SMART" id="SM01185">
    <property type="entry name" value="EFP"/>
    <property type="match status" value="1"/>
</dbReference>
<dbReference type="CDD" id="cd05794">
    <property type="entry name" value="S1_EF-P_repeat_2"/>
    <property type="match status" value="1"/>
</dbReference>
<protein>
    <submittedName>
        <fullName evidence="4">Elongation factor P-like protein</fullName>
    </submittedName>
</protein>
<comment type="similarity">
    <text evidence="1">Belongs to the elongation factor P family.</text>
</comment>
<accession>A0A3B0XUI1</accession>